<comment type="caution">
    <text evidence="2">The sequence shown here is derived from an EMBL/GenBank/DDBJ whole genome shotgun (WGS) entry which is preliminary data.</text>
</comment>
<sequence length="178" mass="20096">MRSCFARLNRQRRRRLRSREGEGVQIGSPDHTRVQGVACSHPRMAARHWRLPCRSCLLMLDVHLTLRTIHLRLNALVSNNSRRYYPRLASLSAILLIRRAGSFSLAINGHIAATIDRDVHYWILLPMQMVDGISASSSSSRAIVLRFPPPAYPKSSSCPAHPLRAPPIQSRRTINPPP</sequence>
<evidence type="ECO:0000313" key="2">
    <source>
        <dbReference type="EMBL" id="KAF2722707.1"/>
    </source>
</evidence>
<dbReference type="EMBL" id="MU003780">
    <property type="protein sequence ID" value="KAF2722707.1"/>
    <property type="molecule type" value="Genomic_DNA"/>
</dbReference>
<feature type="region of interest" description="Disordered" evidence="1">
    <location>
        <begin position="152"/>
        <end position="178"/>
    </location>
</feature>
<evidence type="ECO:0000256" key="1">
    <source>
        <dbReference type="SAM" id="MobiDB-lite"/>
    </source>
</evidence>
<name>A0A9P4QDJ6_9PEZI</name>
<reference evidence="2" key="1">
    <citation type="journal article" date="2020" name="Stud. Mycol.">
        <title>101 Dothideomycetes genomes: a test case for predicting lifestyles and emergence of pathogens.</title>
        <authorList>
            <person name="Haridas S."/>
            <person name="Albert R."/>
            <person name="Binder M."/>
            <person name="Bloem J."/>
            <person name="Labutti K."/>
            <person name="Salamov A."/>
            <person name="Andreopoulos B."/>
            <person name="Baker S."/>
            <person name="Barry K."/>
            <person name="Bills G."/>
            <person name="Bluhm B."/>
            <person name="Cannon C."/>
            <person name="Castanera R."/>
            <person name="Culley D."/>
            <person name="Daum C."/>
            <person name="Ezra D."/>
            <person name="Gonzalez J."/>
            <person name="Henrissat B."/>
            <person name="Kuo A."/>
            <person name="Liang C."/>
            <person name="Lipzen A."/>
            <person name="Lutzoni F."/>
            <person name="Magnuson J."/>
            <person name="Mondo S."/>
            <person name="Nolan M."/>
            <person name="Ohm R."/>
            <person name="Pangilinan J."/>
            <person name="Park H.-J."/>
            <person name="Ramirez L."/>
            <person name="Alfaro M."/>
            <person name="Sun H."/>
            <person name="Tritt A."/>
            <person name="Yoshinaga Y."/>
            <person name="Zwiers L.-H."/>
            <person name="Turgeon B."/>
            <person name="Goodwin S."/>
            <person name="Spatafora J."/>
            <person name="Crous P."/>
            <person name="Grigoriev I."/>
        </authorList>
    </citation>
    <scope>NUCLEOTIDE SEQUENCE</scope>
    <source>
        <strain evidence="2">CBS 116435</strain>
    </source>
</reference>
<proteinExistence type="predicted"/>
<accession>A0A9P4QDJ6</accession>
<protein>
    <submittedName>
        <fullName evidence="2">Uncharacterized protein</fullName>
    </submittedName>
</protein>
<organism evidence="2 3">
    <name type="scientific">Polychaeton citri CBS 116435</name>
    <dbReference type="NCBI Taxonomy" id="1314669"/>
    <lineage>
        <taxon>Eukaryota</taxon>
        <taxon>Fungi</taxon>
        <taxon>Dikarya</taxon>
        <taxon>Ascomycota</taxon>
        <taxon>Pezizomycotina</taxon>
        <taxon>Dothideomycetes</taxon>
        <taxon>Dothideomycetidae</taxon>
        <taxon>Capnodiales</taxon>
        <taxon>Capnodiaceae</taxon>
        <taxon>Polychaeton</taxon>
    </lineage>
</organism>
<gene>
    <name evidence="2" type="ORF">K431DRAFT_38187</name>
</gene>
<keyword evidence="3" id="KW-1185">Reference proteome</keyword>
<dbReference type="Proteomes" id="UP000799441">
    <property type="component" value="Unassembled WGS sequence"/>
</dbReference>
<dbReference type="AlphaFoldDB" id="A0A9P4QDJ6"/>
<evidence type="ECO:0000313" key="3">
    <source>
        <dbReference type="Proteomes" id="UP000799441"/>
    </source>
</evidence>